<reference evidence="1" key="2">
    <citation type="journal article" date="2020" name="Nat. Commun.">
        <title>Large-scale genome sequencing of mycorrhizal fungi provides insights into the early evolution of symbiotic traits.</title>
        <authorList>
            <person name="Miyauchi S."/>
            <person name="Kiss E."/>
            <person name="Kuo A."/>
            <person name="Drula E."/>
            <person name="Kohler A."/>
            <person name="Sanchez-Garcia M."/>
            <person name="Morin E."/>
            <person name="Andreopoulos B."/>
            <person name="Barry K.W."/>
            <person name="Bonito G."/>
            <person name="Buee M."/>
            <person name="Carver A."/>
            <person name="Chen C."/>
            <person name="Cichocki N."/>
            <person name="Clum A."/>
            <person name="Culley D."/>
            <person name="Crous P.W."/>
            <person name="Fauchery L."/>
            <person name="Girlanda M."/>
            <person name="Hayes R.D."/>
            <person name="Keri Z."/>
            <person name="LaButti K."/>
            <person name="Lipzen A."/>
            <person name="Lombard V."/>
            <person name="Magnuson J."/>
            <person name="Maillard F."/>
            <person name="Murat C."/>
            <person name="Nolan M."/>
            <person name="Ohm R.A."/>
            <person name="Pangilinan J."/>
            <person name="Pereira M.F."/>
            <person name="Perotto S."/>
            <person name="Peter M."/>
            <person name="Pfister S."/>
            <person name="Riley R."/>
            <person name="Sitrit Y."/>
            <person name="Stielow J.B."/>
            <person name="Szollosi G."/>
            <person name="Zifcakova L."/>
            <person name="Stursova M."/>
            <person name="Spatafora J.W."/>
            <person name="Tedersoo L."/>
            <person name="Vaario L.M."/>
            <person name="Yamada A."/>
            <person name="Yan M."/>
            <person name="Wang P."/>
            <person name="Xu J."/>
            <person name="Bruns T."/>
            <person name="Baldrian P."/>
            <person name="Vilgalys R."/>
            <person name="Dunand C."/>
            <person name="Henrissat B."/>
            <person name="Grigoriev I.V."/>
            <person name="Hibbett D."/>
            <person name="Nagy L.G."/>
            <person name="Martin F.M."/>
        </authorList>
    </citation>
    <scope>NUCLEOTIDE SEQUENCE</scope>
    <source>
        <strain evidence="1">BED1</strain>
    </source>
</reference>
<reference evidence="1" key="1">
    <citation type="submission" date="2019-10" db="EMBL/GenBank/DDBJ databases">
        <authorList>
            <consortium name="DOE Joint Genome Institute"/>
            <person name="Kuo A."/>
            <person name="Miyauchi S."/>
            <person name="Kiss E."/>
            <person name="Drula E."/>
            <person name="Kohler A."/>
            <person name="Sanchez-Garcia M."/>
            <person name="Andreopoulos B."/>
            <person name="Barry K.W."/>
            <person name="Bonito G."/>
            <person name="Buee M."/>
            <person name="Carver A."/>
            <person name="Chen C."/>
            <person name="Cichocki N."/>
            <person name="Clum A."/>
            <person name="Culley D."/>
            <person name="Crous P.W."/>
            <person name="Fauchery L."/>
            <person name="Girlanda M."/>
            <person name="Hayes R."/>
            <person name="Keri Z."/>
            <person name="LaButti K."/>
            <person name="Lipzen A."/>
            <person name="Lombard V."/>
            <person name="Magnuson J."/>
            <person name="Maillard F."/>
            <person name="Morin E."/>
            <person name="Murat C."/>
            <person name="Nolan M."/>
            <person name="Ohm R."/>
            <person name="Pangilinan J."/>
            <person name="Pereira M."/>
            <person name="Perotto S."/>
            <person name="Peter M."/>
            <person name="Riley R."/>
            <person name="Sitrit Y."/>
            <person name="Stielow B."/>
            <person name="Szollosi G."/>
            <person name="Zifcakova L."/>
            <person name="Stursova M."/>
            <person name="Spatafora J.W."/>
            <person name="Tedersoo L."/>
            <person name="Vaario L.-M."/>
            <person name="Yamada A."/>
            <person name="Yan M."/>
            <person name="Wang P."/>
            <person name="Xu J."/>
            <person name="Bruns T."/>
            <person name="Baldrian P."/>
            <person name="Vilgalys R."/>
            <person name="Henrissat B."/>
            <person name="Grigoriev I.V."/>
            <person name="Hibbett D."/>
            <person name="Nagy L.G."/>
            <person name="Martin F.M."/>
        </authorList>
    </citation>
    <scope>NUCLEOTIDE SEQUENCE</scope>
    <source>
        <strain evidence="1">BED1</strain>
    </source>
</reference>
<accession>A0AAD4BXK9</accession>
<dbReference type="EMBL" id="WHUW01000008">
    <property type="protein sequence ID" value="KAF8442830.1"/>
    <property type="molecule type" value="Genomic_DNA"/>
</dbReference>
<dbReference type="Proteomes" id="UP001194468">
    <property type="component" value="Unassembled WGS sequence"/>
</dbReference>
<comment type="caution">
    <text evidence="1">The sequence shown here is derived from an EMBL/GenBank/DDBJ whole genome shotgun (WGS) entry which is preliminary data.</text>
</comment>
<organism evidence="1 2">
    <name type="scientific">Boletus edulis BED1</name>
    <dbReference type="NCBI Taxonomy" id="1328754"/>
    <lineage>
        <taxon>Eukaryota</taxon>
        <taxon>Fungi</taxon>
        <taxon>Dikarya</taxon>
        <taxon>Basidiomycota</taxon>
        <taxon>Agaricomycotina</taxon>
        <taxon>Agaricomycetes</taxon>
        <taxon>Agaricomycetidae</taxon>
        <taxon>Boletales</taxon>
        <taxon>Boletineae</taxon>
        <taxon>Boletaceae</taxon>
        <taxon>Boletoideae</taxon>
        <taxon>Boletus</taxon>
    </lineage>
</organism>
<evidence type="ECO:0000313" key="2">
    <source>
        <dbReference type="Proteomes" id="UP001194468"/>
    </source>
</evidence>
<dbReference type="AlphaFoldDB" id="A0AAD4BXK9"/>
<gene>
    <name evidence="1" type="ORF">L210DRAFT_3141382</name>
</gene>
<sequence length="193" mass="21478">MVWHHTPTTQSFLVHVPRLQDKITALLDGAGECVFIKLDECPSVFKDPPDALREALEGVRSIMAESPDALVLSLSEWFTQEIFIPLAAVVIDYPVAYFPAFSTQTSFLEREPLDIYTVSFKWTSDTSDFTLGLGREHVLLKFSCPQVLARSDVELSPSTVIRKLDDKFAAVLARLGASIIVTYGTETLERVAL</sequence>
<protein>
    <submittedName>
        <fullName evidence="1">Uncharacterized protein</fullName>
    </submittedName>
</protein>
<evidence type="ECO:0000313" key="1">
    <source>
        <dbReference type="EMBL" id="KAF8442830.1"/>
    </source>
</evidence>
<keyword evidence="2" id="KW-1185">Reference proteome</keyword>
<name>A0AAD4BXK9_BOLED</name>
<proteinExistence type="predicted"/>